<accession>H2ZJ82</accession>
<proteinExistence type="predicted"/>
<organism evidence="2 3">
    <name type="scientific">Ciona savignyi</name>
    <name type="common">Pacific transparent sea squirt</name>
    <dbReference type="NCBI Taxonomy" id="51511"/>
    <lineage>
        <taxon>Eukaryota</taxon>
        <taxon>Metazoa</taxon>
        <taxon>Chordata</taxon>
        <taxon>Tunicata</taxon>
        <taxon>Ascidiacea</taxon>
        <taxon>Phlebobranchia</taxon>
        <taxon>Cionidae</taxon>
        <taxon>Ciona</taxon>
    </lineage>
</organism>
<dbReference type="HOGENOM" id="CLU_2793239_0_0_1"/>
<keyword evidence="1" id="KW-0812">Transmembrane</keyword>
<reference evidence="3" key="1">
    <citation type="submission" date="2003-08" db="EMBL/GenBank/DDBJ databases">
        <authorList>
            <person name="Birren B."/>
            <person name="Nusbaum C."/>
            <person name="Abebe A."/>
            <person name="Abouelleil A."/>
            <person name="Adekoya E."/>
            <person name="Ait-zahra M."/>
            <person name="Allen N."/>
            <person name="Allen T."/>
            <person name="An P."/>
            <person name="Anderson M."/>
            <person name="Anderson S."/>
            <person name="Arachchi H."/>
            <person name="Armbruster J."/>
            <person name="Bachantsang P."/>
            <person name="Baldwin J."/>
            <person name="Barry A."/>
            <person name="Bayul T."/>
            <person name="Blitshsteyn B."/>
            <person name="Bloom T."/>
            <person name="Blye J."/>
            <person name="Boguslavskiy L."/>
            <person name="Borowsky M."/>
            <person name="Boukhgalter B."/>
            <person name="Brunache A."/>
            <person name="Butler J."/>
            <person name="Calixte N."/>
            <person name="Calvo S."/>
            <person name="Camarata J."/>
            <person name="Campo K."/>
            <person name="Chang J."/>
            <person name="Cheshatsang Y."/>
            <person name="Citroen M."/>
            <person name="Collymore A."/>
            <person name="Considine T."/>
            <person name="Cook A."/>
            <person name="Cooke P."/>
            <person name="Corum B."/>
            <person name="Cuomo C."/>
            <person name="David R."/>
            <person name="Dawoe T."/>
            <person name="Degray S."/>
            <person name="Dodge S."/>
            <person name="Dooley K."/>
            <person name="Dorje P."/>
            <person name="Dorjee K."/>
            <person name="Dorris L."/>
            <person name="Duffey N."/>
            <person name="Dupes A."/>
            <person name="Elkins T."/>
            <person name="Engels R."/>
            <person name="Erickson J."/>
            <person name="Farina A."/>
            <person name="Faro S."/>
            <person name="Ferreira P."/>
            <person name="Fischer H."/>
            <person name="Fitzgerald M."/>
            <person name="Foley K."/>
            <person name="Gage D."/>
            <person name="Galagan J."/>
            <person name="Gearin G."/>
            <person name="Gnerre S."/>
            <person name="Gnirke A."/>
            <person name="Goyette A."/>
            <person name="Graham J."/>
            <person name="Grandbois E."/>
            <person name="Gyaltsen K."/>
            <person name="Hafez N."/>
            <person name="Hagopian D."/>
            <person name="Hagos B."/>
            <person name="Hall J."/>
            <person name="Hatcher B."/>
            <person name="Heller A."/>
            <person name="Higgins H."/>
            <person name="Honan T."/>
            <person name="Horn A."/>
            <person name="Houde N."/>
            <person name="Hughes L."/>
            <person name="Hulme W."/>
            <person name="Husby E."/>
            <person name="Iliev I."/>
            <person name="Jaffe D."/>
            <person name="Jones C."/>
            <person name="Kamal M."/>
            <person name="Kamat A."/>
            <person name="Kamvysselis M."/>
            <person name="Karlsson E."/>
            <person name="Kells C."/>
            <person name="Kieu A."/>
            <person name="Kisner P."/>
            <person name="Kodira C."/>
            <person name="Kulbokas E."/>
            <person name="Labutti K."/>
            <person name="Lama D."/>
            <person name="Landers T."/>
            <person name="Leger J."/>
            <person name="Levine S."/>
            <person name="Lewis D."/>
            <person name="Lewis T."/>
            <person name="Lindblad-toh K."/>
            <person name="Liu X."/>
            <person name="Lokyitsang T."/>
            <person name="Lokyitsang Y."/>
            <person name="Lucien O."/>
            <person name="Lui A."/>
            <person name="Ma L.J."/>
            <person name="Mabbitt R."/>
            <person name="Macdonald J."/>
            <person name="Maclean C."/>
            <person name="Major J."/>
            <person name="Manning J."/>
            <person name="Marabella R."/>
            <person name="Maru K."/>
            <person name="Matthews C."/>
            <person name="Mauceli E."/>
            <person name="Mccarthy M."/>
            <person name="Mcdonough S."/>
            <person name="Mcghee T."/>
            <person name="Meldrim J."/>
            <person name="Meneus L."/>
            <person name="Mesirov J."/>
            <person name="Mihalev A."/>
            <person name="Mihova T."/>
            <person name="Mikkelsen T."/>
            <person name="Mlenga V."/>
            <person name="Moru K."/>
            <person name="Mozes J."/>
            <person name="Mulrain L."/>
            <person name="Munson G."/>
            <person name="Naylor J."/>
            <person name="Newes C."/>
            <person name="Nguyen C."/>
            <person name="Nguyen N."/>
            <person name="Nguyen T."/>
            <person name="Nicol R."/>
            <person name="Nielsen C."/>
            <person name="Nizzari M."/>
            <person name="Norbu C."/>
            <person name="Norbu N."/>
            <person name="O'donnell P."/>
            <person name="Okoawo O."/>
            <person name="O'leary S."/>
            <person name="Omotosho B."/>
            <person name="O'neill K."/>
            <person name="Osman S."/>
            <person name="Parker S."/>
            <person name="Perrin D."/>
            <person name="Phunkhang P."/>
            <person name="Piqani B."/>
            <person name="Purcell S."/>
            <person name="Rachupka T."/>
            <person name="Ramasamy U."/>
            <person name="Rameau R."/>
            <person name="Ray V."/>
            <person name="Raymond C."/>
            <person name="Retta R."/>
            <person name="Richardson S."/>
            <person name="Rise C."/>
            <person name="Rodriguez J."/>
            <person name="Rogers J."/>
            <person name="Rogov P."/>
            <person name="Rutman M."/>
            <person name="Schupbach R."/>
            <person name="Seaman C."/>
            <person name="Settipalli S."/>
            <person name="Sharpe T."/>
            <person name="Sheridan J."/>
            <person name="Sherpa N."/>
            <person name="Shi J."/>
            <person name="Smirnov S."/>
            <person name="Smith C."/>
            <person name="Sougnez C."/>
            <person name="Spencer B."/>
            <person name="Stalker J."/>
            <person name="Stange-thomann N."/>
            <person name="Stavropoulos S."/>
            <person name="Stetson K."/>
            <person name="Stone C."/>
            <person name="Stone S."/>
            <person name="Stubbs M."/>
            <person name="Talamas J."/>
            <person name="Tchuinga P."/>
            <person name="Tenzing P."/>
            <person name="Tesfaye S."/>
            <person name="Theodore J."/>
            <person name="Thoulutsang Y."/>
            <person name="Topham K."/>
            <person name="Towey S."/>
            <person name="Tsamla T."/>
            <person name="Tsomo N."/>
            <person name="Vallee D."/>
            <person name="Vassiliev H."/>
            <person name="Venkataraman V."/>
            <person name="Vinson J."/>
            <person name="Vo A."/>
            <person name="Wade C."/>
            <person name="Wang S."/>
            <person name="Wangchuk T."/>
            <person name="Wangdi T."/>
            <person name="Whittaker C."/>
            <person name="Wilkinson J."/>
            <person name="Wu Y."/>
            <person name="Wyman D."/>
            <person name="Yadav S."/>
            <person name="Yang S."/>
            <person name="Yang X."/>
            <person name="Yeager S."/>
            <person name="Yee E."/>
            <person name="Young G."/>
            <person name="Zainoun J."/>
            <person name="Zembeck L."/>
            <person name="Zimmer A."/>
            <person name="Zody M."/>
            <person name="Lander E."/>
        </authorList>
    </citation>
    <scope>NUCLEOTIDE SEQUENCE [LARGE SCALE GENOMIC DNA]</scope>
</reference>
<keyword evidence="3" id="KW-1185">Reference proteome</keyword>
<keyword evidence="1" id="KW-1133">Transmembrane helix</keyword>
<dbReference type="Proteomes" id="UP000007875">
    <property type="component" value="Unassembled WGS sequence"/>
</dbReference>
<protein>
    <submittedName>
        <fullName evidence="2">Uncharacterized protein</fullName>
    </submittedName>
</protein>
<evidence type="ECO:0000256" key="1">
    <source>
        <dbReference type="SAM" id="Phobius"/>
    </source>
</evidence>
<reference evidence="2" key="2">
    <citation type="submission" date="2025-08" db="UniProtKB">
        <authorList>
            <consortium name="Ensembl"/>
        </authorList>
    </citation>
    <scope>IDENTIFICATION</scope>
</reference>
<evidence type="ECO:0000313" key="3">
    <source>
        <dbReference type="Proteomes" id="UP000007875"/>
    </source>
</evidence>
<keyword evidence="1" id="KW-0472">Membrane</keyword>
<dbReference type="AlphaFoldDB" id="H2ZJ82"/>
<name>H2ZJ82_CIOSA</name>
<feature type="transmembrane region" description="Helical" evidence="1">
    <location>
        <begin position="20"/>
        <end position="39"/>
    </location>
</feature>
<evidence type="ECO:0000313" key="2">
    <source>
        <dbReference type="Ensembl" id="ENSCSAVP00000017648.1"/>
    </source>
</evidence>
<dbReference type="GeneTree" id="ENSGT01050000244857"/>
<dbReference type="Ensembl" id="ENSCSAVT00000017840.1">
    <property type="protein sequence ID" value="ENSCSAVP00000017648.1"/>
    <property type="gene ID" value="ENSCSAVG00000010390.1"/>
</dbReference>
<sequence length="68" mass="7830">MRWLVEYFTFIILKCGKENFCTVLFIFTTLNSVILPWWVPKQNLAAKQGLATMLVKLALPKLISTVIN</sequence>
<reference evidence="2" key="3">
    <citation type="submission" date="2025-09" db="UniProtKB">
        <authorList>
            <consortium name="Ensembl"/>
        </authorList>
    </citation>
    <scope>IDENTIFICATION</scope>
</reference>